<keyword evidence="4" id="KW-0808">Transferase</keyword>
<dbReference type="PANTHER" id="PTHR31595:SF57">
    <property type="entry name" value="OS04G0481900 PROTEIN"/>
    <property type="match status" value="1"/>
</dbReference>
<feature type="transmembrane region" description="Helical" evidence="8">
    <location>
        <begin position="343"/>
        <end position="361"/>
    </location>
</feature>
<proteinExistence type="inferred from homology"/>
<keyword evidence="5 8" id="KW-0812">Transmembrane</keyword>
<dbReference type="GO" id="GO:0008374">
    <property type="term" value="F:O-acyltransferase activity"/>
    <property type="evidence" value="ECO:0007669"/>
    <property type="project" value="InterPro"/>
</dbReference>
<comment type="caution">
    <text evidence="10">The sequence shown here is derived from an EMBL/GenBank/DDBJ whole genome shotgun (WGS) entry which is preliminary data.</text>
</comment>
<dbReference type="GO" id="GO:0016020">
    <property type="term" value="C:membrane"/>
    <property type="evidence" value="ECO:0007669"/>
    <property type="project" value="UniProtKB-SubCell"/>
</dbReference>
<evidence type="ECO:0000313" key="11">
    <source>
        <dbReference type="Proteomes" id="UP000789572"/>
    </source>
</evidence>
<evidence type="ECO:0000256" key="5">
    <source>
        <dbReference type="ARBA" id="ARBA00022692"/>
    </source>
</evidence>
<reference evidence="10" key="1">
    <citation type="submission" date="2021-06" db="EMBL/GenBank/DDBJ databases">
        <authorList>
            <person name="Kallberg Y."/>
            <person name="Tangrot J."/>
            <person name="Rosling A."/>
        </authorList>
    </citation>
    <scope>NUCLEOTIDE SEQUENCE</scope>
    <source>
        <strain evidence="10">IA702</strain>
    </source>
</reference>
<feature type="transmembrane region" description="Helical" evidence="8">
    <location>
        <begin position="6"/>
        <end position="26"/>
    </location>
</feature>
<dbReference type="AlphaFoldDB" id="A0A9N8W3H7"/>
<evidence type="ECO:0000256" key="7">
    <source>
        <dbReference type="ARBA" id="ARBA00023136"/>
    </source>
</evidence>
<feature type="transmembrane region" description="Helical" evidence="8">
    <location>
        <begin position="306"/>
        <end position="327"/>
    </location>
</feature>
<sequence length="388" mass="44623">MPRVSFPIHTLLIHAPIVLLSVILLIHPKKLPSIIKRIIGLPLLVAEIYIGSTYYSKCYGFDLLYTTIAIVTTLRFFDFYFFTSLLNGKNVYVTTADLKAELWQPVRYRAIEKKKSENGGNHQSNGTNGNASPKMIVSSFTLLPPAFLFLFISDCINYYFHRFTADTLLSLSSVELFIMNLIGGVYICTMMEGASRLGVFVWTLINDRGVYDKSEWKPLFRHPYLSTSLSDLWSVRWHQTFRVLWVSLAYVPLKQFISQKLRPLLTKNNNSIASTVVDMMELAIPAIGVFAISGLIHEYIVRSAFYSLWIPGQMMMFFVLQAVGVIIEKTYQRLTPGLSRPVWLGRLWTLLFLYFTLPYFFEPLYKGEAWRVHEELPSVFKAIGLWTK</sequence>
<evidence type="ECO:0000256" key="1">
    <source>
        <dbReference type="ARBA" id="ARBA00004141"/>
    </source>
</evidence>
<dbReference type="InterPro" id="IPR032805">
    <property type="entry name" value="Wax_synthase_dom"/>
</dbReference>
<dbReference type="EMBL" id="CAJVPJ010000067">
    <property type="protein sequence ID" value="CAG8470725.1"/>
    <property type="molecule type" value="Genomic_DNA"/>
</dbReference>
<evidence type="ECO:0000256" key="4">
    <source>
        <dbReference type="ARBA" id="ARBA00022679"/>
    </source>
</evidence>
<feature type="non-terminal residue" evidence="10">
    <location>
        <position position="388"/>
    </location>
</feature>
<comment type="subcellular location">
    <subcellularLocation>
        <location evidence="1">Membrane</location>
        <topology evidence="1">Multi-pass membrane protein</topology>
    </subcellularLocation>
</comment>
<name>A0A9N8W3H7_9GLOM</name>
<dbReference type="PANTHER" id="PTHR31595">
    <property type="entry name" value="LONG-CHAIN-ALCOHOL O-FATTY-ACYLTRANSFERASE 3-RELATED"/>
    <property type="match status" value="1"/>
</dbReference>
<keyword evidence="7 8" id="KW-0472">Membrane</keyword>
<protein>
    <submittedName>
        <fullName evidence="10">901_t:CDS:1</fullName>
    </submittedName>
</protein>
<accession>A0A9N8W3H7</accession>
<evidence type="ECO:0000256" key="6">
    <source>
        <dbReference type="ARBA" id="ARBA00022989"/>
    </source>
</evidence>
<dbReference type="GO" id="GO:0006629">
    <property type="term" value="P:lipid metabolic process"/>
    <property type="evidence" value="ECO:0007669"/>
    <property type="project" value="InterPro"/>
</dbReference>
<evidence type="ECO:0000256" key="2">
    <source>
        <dbReference type="ARBA" id="ARBA00005179"/>
    </source>
</evidence>
<evidence type="ECO:0000256" key="8">
    <source>
        <dbReference type="SAM" id="Phobius"/>
    </source>
</evidence>
<feature type="transmembrane region" description="Helical" evidence="8">
    <location>
        <begin position="38"/>
        <end position="57"/>
    </location>
</feature>
<dbReference type="Proteomes" id="UP000789572">
    <property type="component" value="Unassembled WGS sequence"/>
</dbReference>
<keyword evidence="11" id="KW-1185">Reference proteome</keyword>
<keyword evidence="6 8" id="KW-1133">Transmembrane helix</keyword>
<gene>
    <name evidence="10" type="ORF">POCULU_LOCUS1029</name>
</gene>
<feature type="domain" description="Wax synthase" evidence="9">
    <location>
        <begin position="216"/>
        <end position="319"/>
    </location>
</feature>
<organism evidence="10 11">
    <name type="scientific">Paraglomus occultum</name>
    <dbReference type="NCBI Taxonomy" id="144539"/>
    <lineage>
        <taxon>Eukaryota</taxon>
        <taxon>Fungi</taxon>
        <taxon>Fungi incertae sedis</taxon>
        <taxon>Mucoromycota</taxon>
        <taxon>Glomeromycotina</taxon>
        <taxon>Glomeromycetes</taxon>
        <taxon>Paraglomerales</taxon>
        <taxon>Paraglomeraceae</taxon>
        <taxon>Paraglomus</taxon>
    </lineage>
</organism>
<feature type="transmembrane region" description="Helical" evidence="8">
    <location>
        <begin position="63"/>
        <end position="82"/>
    </location>
</feature>
<dbReference type="OrthoDB" id="1077582at2759"/>
<dbReference type="InterPro" id="IPR044851">
    <property type="entry name" value="Wax_synthase"/>
</dbReference>
<dbReference type="Pfam" id="PF13813">
    <property type="entry name" value="MBOAT_2"/>
    <property type="match status" value="1"/>
</dbReference>
<evidence type="ECO:0000313" key="10">
    <source>
        <dbReference type="EMBL" id="CAG8470725.1"/>
    </source>
</evidence>
<comment type="pathway">
    <text evidence="2">Secondary metabolite biosynthesis.</text>
</comment>
<feature type="transmembrane region" description="Helical" evidence="8">
    <location>
        <begin position="167"/>
        <end position="188"/>
    </location>
</feature>
<comment type="similarity">
    <text evidence="3">Belongs to the wax synthase family.</text>
</comment>
<evidence type="ECO:0000256" key="3">
    <source>
        <dbReference type="ARBA" id="ARBA00007282"/>
    </source>
</evidence>
<evidence type="ECO:0000259" key="9">
    <source>
        <dbReference type="Pfam" id="PF13813"/>
    </source>
</evidence>